<dbReference type="RefSeq" id="WP_354658955.1">
    <property type="nucleotide sequence ID" value="NZ_JBEXAC010000001.1"/>
</dbReference>
<dbReference type="InterPro" id="IPR000462">
    <property type="entry name" value="CDP-OH_P_trans"/>
</dbReference>
<evidence type="ECO:0000256" key="3">
    <source>
        <dbReference type="SAM" id="Phobius"/>
    </source>
</evidence>
<feature type="transmembrane region" description="Helical" evidence="3">
    <location>
        <begin position="33"/>
        <end position="52"/>
    </location>
</feature>
<keyword evidence="6" id="KW-1185">Reference proteome</keyword>
<dbReference type="PROSITE" id="PS00379">
    <property type="entry name" value="CDP_ALCOHOL_P_TRANSF"/>
    <property type="match status" value="1"/>
</dbReference>
<dbReference type="EMBL" id="JBEXAC010000001">
    <property type="protein sequence ID" value="MET6996309.1"/>
    <property type="molecule type" value="Genomic_DNA"/>
</dbReference>
<dbReference type="InterPro" id="IPR048254">
    <property type="entry name" value="CDP_ALCOHOL_P_TRANSF_CS"/>
</dbReference>
<evidence type="ECO:0000313" key="6">
    <source>
        <dbReference type="Proteomes" id="UP001549749"/>
    </source>
</evidence>
<feature type="transmembrane region" description="Helical" evidence="3">
    <location>
        <begin position="102"/>
        <end position="120"/>
    </location>
</feature>
<sequence length="433" mass="47151">MKTMAFRDKLQQGIYVVINPLVRGLIKMGLTPNAVTTIGLILNIGVAVIFIIGAEDGNRADLSYIGWAGGLILFAGLFDMLDGQVARLGNMSSRFGALYDSVLDRYSELVLFLGICYYLVAHHYFLSSLFAFIALIGSMMVSYTRARAEGLGIECKGGLMQRPERVVILAVSAIACGIVAACIGGDYKLFIPGIPFHVFETISIFTIPITIMAVLTNITAINRLRDAGAALEREDKAKKGNGSGMPGGLPVVIALVLLLGMGTKPVMAIGPDLPGKNETDTFPVPAGIPHLLFYIQRTSNINTIVYDLNLAEDGTLNVGEPVNAYWVRYAEDGSKKKLNYIQKKFAYGLKAKSIGNNKYELRSVAYDKHPLYLAGTGGGNYQVYTKIKDEMAVLKRIYLKIEGGTFWVPNVVYVELKGVNPVTGAEIIERFKP</sequence>
<accession>A0ABV2SZV6</accession>
<keyword evidence="1 2" id="KW-0808">Transferase</keyword>
<evidence type="ECO:0000256" key="1">
    <source>
        <dbReference type="ARBA" id="ARBA00022679"/>
    </source>
</evidence>
<reference evidence="5 6" key="1">
    <citation type="submission" date="2024-06" db="EMBL/GenBank/DDBJ databases">
        <title>Chitinophaga defluvii sp. nov., isolated from municipal sewage.</title>
        <authorList>
            <person name="Zhang L."/>
        </authorList>
    </citation>
    <scope>NUCLEOTIDE SEQUENCE [LARGE SCALE GENOMIC DNA]</scope>
    <source>
        <strain evidence="5 6">H8</strain>
    </source>
</reference>
<evidence type="ECO:0000259" key="4">
    <source>
        <dbReference type="Pfam" id="PF16117"/>
    </source>
</evidence>
<dbReference type="InterPro" id="IPR032269">
    <property type="entry name" value="DUF4833"/>
</dbReference>
<organism evidence="5 6">
    <name type="scientific">Chitinophaga defluvii</name>
    <dbReference type="NCBI Taxonomy" id="3163343"/>
    <lineage>
        <taxon>Bacteria</taxon>
        <taxon>Pseudomonadati</taxon>
        <taxon>Bacteroidota</taxon>
        <taxon>Chitinophagia</taxon>
        <taxon>Chitinophagales</taxon>
        <taxon>Chitinophagaceae</taxon>
        <taxon>Chitinophaga</taxon>
    </lineage>
</organism>
<feature type="transmembrane region" description="Helical" evidence="3">
    <location>
        <begin position="242"/>
        <end position="261"/>
    </location>
</feature>
<keyword evidence="3" id="KW-0812">Transmembrane</keyword>
<dbReference type="Gene3D" id="1.20.120.1760">
    <property type="match status" value="1"/>
</dbReference>
<feature type="domain" description="DUF4833" evidence="4">
    <location>
        <begin position="293"/>
        <end position="430"/>
    </location>
</feature>
<feature type="transmembrane region" description="Helical" evidence="3">
    <location>
        <begin position="202"/>
        <end position="221"/>
    </location>
</feature>
<name>A0ABV2SZV6_9BACT</name>
<dbReference type="Proteomes" id="UP001549749">
    <property type="component" value="Unassembled WGS sequence"/>
</dbReference>
<gene>
    <name evidence="5" type="ORF">ABR189_02975</name>
</gene>
<comment type="caution">
    <text evidence="5">The sequence shown here is derived from an EMBL/GenBank/DDBJ whole genome shotgun (WGS) entry which is preliminary data.</text>
</comment>
<keyword evidence="3" id="KW-0472">Membrane</keyword>
<keyword evidence="3" id="KW-1133">Transmembrane helix</keyword>
<dbReference type="Pfam" id="PF01066">
    <property type="entry name" value="CDP-OH_P_transf"/>
    <property type="match status" value="1"/>
</dbReference>
<proteinExistence type="inferred from homology"/>
<evidence type="ECO:0000256" key="2">
    <source>
        <dbReference type="RuleBase" id="RU003750"/>
    </source>
</evidence>
<feature type="transmembrane region" description="Helical" evidence="3">
    <location>
        <begin position="166"/>
        <end position="190"/>
    </location>
</feature>
<protein>
    <submittedName>
        <fullName evidence="5">DUF4833 domain-containing protein</fullName>
    </submittedName>
</protein>
<dbReference type="Pfam" id="PF16117">
    <property type="entry name" value="DUF4833"/>
    <property type="match status" value="1"/>
</dbReference>
<feature type="transmembrane region" description="Helical" evidence="3">
    <location>
        <begin position="64"/>
        <end position="81"/>
    </location>
</feature>
<dbReference type="InterPro" id="IPR043130">
    <property type="entry name" value="CDP-OH_PTrfase_TM_dom"/>
</dbReference>
<evidence type="ECO:0000313" key="5">
    <source>
        <dbReference type="EMBL" id="MET6996309.1"/>
    </source>
</evidence>
<feature type="transmembrane region" description="Helical" evidence="3">
    <location>
        <begin position="126"/>
        <end position="146"/>
    </location>
</feature>
<comment type="similarity">
    <text evidence="2">Belongs to the CDP-alcohol phosphatidyltransferase class-I family.</text>
</comment>